<dbReference type="GO" id="GO:0003677">
    <property type="term" value="F:DNA binding"/>
    <property type="evidence" value="ECO:0007669"/>
    <property type="project" value="InterPro"/>
</dbReference>
<accession>A0A0R1W1E1</accession>
<dbReference type="InterPro" id="IPR000551">
    <property type="entry name" value="MerR-type_HTH_dom"/>
</dbReference>
<keyword evidence="3" id="KW-1185">Reference proteome</keyword>
<evidence type="ECO:0000313" key="2">
    <source>
        <dbReference type="EMBL" id="KRM11421.1"/>
    </source>
</evidence>
<dbReference type="PATRIC" id="fig|1423807.3.peg.729"/>
<feature type="domain" description="HTH merR-type" evidence="1">
    <location>
        <begin position="30"/>
        <end position="90"/>
    </location>
</feature>
<dbReference type="Pfam" id="PF13411">
    <property type="entry name" value="MerR_1"/>
    <property type="match status" value="1"/>
</dbReference>
<sequence length="151" mass="17260">MNEKIDNFTDWVGLTKQIFKSDGITVGTADIVKATGVPVSQLRYWVEQGYVRTVPEPNQRSRKFSYRAVFRVRAIKYFLDSGYTLAYATKQVSYFNRIDRQLEQVIFDKMTDANVNADGDMEISLGEINDGADILMLVVTDRGAKFWTIPK</sequence>
<reference evidence="2 3" key="1">
    <citation type="journal article" date="2015" name="Genome Announc.">
        <title>Expanding the biotechnology potential of lactobacilli through comparative genomics of 213 strains and associated genera.</title>
        <authorList>
            <person name="Sun Z."/>
            <person name="Harris H.M."/>
            <person name="McCann A."/>
            <person name="Guo C."/>
            <person name="Argimon S."/>
            <person name="Zhang W."/>
            <person name="Yang X."/>
            <person name="Jeffery I.B."/>
            <person name="Cooney J.C."/>
            <person name="Kagawa T.F."/>
            <person name="Liu W."/>
            <person name="Song Y."/>
            <person name="Salvetti E."/>
            <person name="Wrobel A."/>
            <person name="Rasinkangas P."/>
            <person name="Parkhill J."/>
            <person name="Rea M.C."/>
            <person name="O'Sullivan O."/>
            <person name="Ritari J."/>
            <person name="Douillard F.P."/>
            <person name="Paul Ross R."/>
            <person name="Yang R."/>
            <person name="Briner A.E."/>
            <person name="Felis G.E."/>
            <person name="de Vos W.M."/>
            <person name="Barrangou R."/>
            <person name="Klaenhammer T.R."/>
            <person name="Caufield P.W."/>
            <person name="Cui Y."/>
            <person name="Zhang H."/>
            <person name="O'Toole P.W."/>
        </authorList>
    </citation>
    <scope>NUCLEOTIDE SEQUENCE [LARGE SCALE GENOMIC DNA]</scope>
    <source>
        <strain evidence="2 3">DSM 5007</strain>
    </source>
</reference>
<evidence type="ECO:0000313" key="3">
    <source>
        <dbReference type="Proteomes" id="UP000051820"/>
    </source>
</evidence>
<dbReference type="OrthoDB" id="9806513at2"/>
<dbReference type="SUPFAM" id="SSF46955">
    <property type="entry name" value="Putative DNA-binding domain"/>
    <property type="match status" value="1"/>
</dbReference>
<name>A0A0R1W1E1_9LACO</name>
<dbReference type="STRING" id="1423807.FD16_GL000720"/>
<dbReference type="Gene3D" id="1.10.1660.10">
    <property type="match status" value="1"/>
</dbReference>
<organism evidence="2 3">
    <name type="scientific">Paucilactobacillus suebicus DSM 5007 = KCTC 3549</name>
    <dbReference type="NCBI Taxonomy" id="1423807"/>
    <lineage>
        <taxon>Bacteria</taxon>
        <taxon>Bacillati</taxon>
        <taxon>Bacillota</taxon>
        <taxon>Bacilli</taxon>
        <taxon>Lactobacillales</taxon>
        <taxon>Lactobacillaceae</taxon>
        <taxon>Paucilactobacillus</taxon>
    </lineage>
</organism>
<dbReference type="InterPro" id="IPR009061">
    <property type="entry name" value="DNA-bd_dom_put_sf"/>
</dbReference>
<dbReference type="EMBL" id="AZGF01000019">
    <property type="protein sequence ID" value="KRM11421.1"/>
    <property type="molecule type" value="Genomic_DNA"/>
</dbReference>
<evidence type="ECO:0000259" key="1">
    <source>
        <dbReference type="Pfam" id="PF13411"/>
    </source>
</evidence>
<dbReference type="Proteomes" id="UP000051820">
    <property type="component" value="Unassembled WGS sequence"/>
</dbReference>
<proteinExistence type="predicted"/>
<dbReference type="eggNOG" id="COG0789">
    <property type="taxonomic scope" value="Bacteria"/>
</dbReference>
<dbReference type="GO" id="GO:0006355">
    <property type="term" value="P:regulation of DNA-templated transcription"/>
    <property type="evidence" value="ECO:0007669"/>
    <property type="project" value="InterPro"/>
</dbReference>
<dbReference type="RefSeq" id="WP_010621103.1">
    <property type="nucleotide sequence ID" value="NZ_AZGF01000019.1"/>
</dbReference>
<gene>
    <name evidence="2" type="ORF">FD16_GL000720</name>
</gene>
<dbReference type="AlphaFoldDB" id="A0A0R1W1E1"/>
<protein>
    <submittedName>
        <fullName evidence="2">Regulatory protein MerR</fullName>
    </submittedName>
</protein>
<comment type="caution">
    <text evidence="2">The sequence shown here is derived from an EMBL/GenBank/DDBJ whole genome shotgun (WGS) entry which is preliminary data.</text>
</comment>